<dbReference type="Gene3D" id="3.30.559.10">
    <property type="entry name" value="Chloramphenicol acetyltransferase-like domain"/>
    <property type="match status" value="2"/>
</dbReference>
<dbReference type="PANTHER" id="PTHR31896:SF43">
    <property type="entry name" value="PROTEIN ENHANCED PSEUDOMONAS SUSCEPTIBILITY 1"/>
    <property type="match status" value="1"/>
</dbReference>
<name>A0A5B6YT63_DAVIN</name>
<dbReference type="EMBL" id="GHES01004483">
    <property type="protein sequence ID" value="MPA35042.1"/>
    <property type="molecule type" value="Transcribed_RNA"/>
</dbReference>
<evidence type="ECO:0000313" key="2">
    <source>
        <dbReference type="EMBL" id="MPA35042.1"/>
    </source>
</evidence>
<protein>
    <recommendedName>
        <fullName evidence="3">Shikimate O-hydroxycinnamoyltransferase</fullName>
    </recommendedName>
</protein>
<gene>
    <name evidence="2" type="ORF">Din_004483</name>
</gene>
<organism evidence="2">
    <name type="scientific">Davidia involucrata</name>
    <name type="common">Dove tree</name>
    <dbReference type="NCBI Taxonomy" id="16924"/>
    <lineage>
        <taxon>Eukaryota</taxon>
        <taxon>Viridiplantae</taxon>
        <taxon>Streptophyta</taxon>
        <taxon>Embryophyta</taxon>
        <taxon>Tracheophyta</taxon>
        <taxon>Spermatophyta</taxon>
        <taxon>Magnoliopsida</taxon>
        <taxon>eudicotyledons</taxon>
        <taxon>Gunneridae</taxon>
        <taxon>Pentapetalae</taxon>
        <taxon>asterids</taxon>
        <taxon>Cornales</taxon>
        <taxon>Nyssaceae</taxon>
        <taxon>Davidia</taxon>
    </lineage>
</organism>
<accession>A0A5B6YT63</accession>
<proteinExistence type="predicted"/>
<evidence type="ECO:0000256" key="1">
    <source>
        <dbReference type="ARBA" id="ARBA00022679"/>
    </source>
</evidence>
<reference evidence="2" key="1">
    <citation type="submission" date="2019-08" db="EMBL/GenBank/DDBJ databases">
        <title>Reference gene set and small RNA set construction with multiple tissues from Davidia involucrata Baill.</title>
        <authorList>
            <person name="Yang H."/>
            <person name="Zhou C."/>
            <person name="Li G."/>
            <person name="Wang J."/>
            <person name="Gao P."/>
            <person name="Wang M."/>
            <person name="Wang R."/>
            <person name="Zhao Y."/>
        </authorList>
    </citation>
    <scope>NUCLEOTIDE SEQUENCE</scope>
    <source>
        <tissue evidence="2">Mixed with DoveR01_LX</tissue>
    </source>
</reference>
<keyword evidence="1" id="KW-0808">Transferase</keyword>
<dbReference type="AlphaFoldDB" id="A0A5B6YT63"/>
<evidence type="ECO:0008006" key="3">
    <source>
        <dbReference type="Google" id="ProtNLM"/>
    </source>
</evidence>
<dbReference type="GO" id="GO:0016740">
    <property type="term" value="F:transferase activity"/>
    <property type="evidence" value="ECO:0007669"/>
    <property type="project" value="UniProtKB-KW"/>
</dbReference>
<dbReference type="InterPro" id="IPR051283">
    <property type="entry name" value="Sec_Metabolite_Acyltrans"/>
</dbReference>
<dbReference type="InterPro" id="IPR023213">
    <property type="entry name" value="CAT-like_dom_sf"/>
</dbReference>
<dbReference type="PANTHER" id="PTHR31896">
    <property type="entry name" value="FAMILY REGULATORY PROTEIN, PUTATIVE (AFU_ORTHOLOGUE AFUA_3G14730)-RELATED"/>
    <property type="match status" value="1"/>
</dbReference>
<sequence length="331" mass="37130">MAEIRLISTSTVHPASRHESAERIELTPWDLQLLLLDPIQKGLLFLKPTPSEEKVVENTVIDHLKTSLCRTLDFFPPLTGRLAIIENHDDDNTTSFFIDCNNAGAHFIHAVADDLTVTDILDPVYVPPIVHSFFPLNGVLNHQGVSKPLLAVQVTELVDGFFIGCTINHTVGDGSSFWHFFNSRSEISRGFESLSRAPIFKRWFPNDMEIPIRIPLFHKQLVDYSFVPPPLQERVFHFTKEKIAGLKVKANAEMGTTQISSLQALLAHLWRSVVRCRRVINAEQEVTYRLVTGARPRLNPPLPSDYFGNAILPAIVTTKAGKLLLEKGLGK</sequence>
<dbReference type="Pfam" id="PF02458">
    <property type="entry name" value="Transferase"/>
    <property type="match status" value="1"/>
</dbReference>